<evidence type="ECO:0000256" key="1">
    <source>
        <dbReference type="SAM" id="MobiDB-lite"/>
    </source>
</evidence>
<feature type="region of interest" description="Disordered" evidence="1">
    <location>
        <begin position="117"/>
        <end position="140"/>
    </location>
</feature>
<feature type="signal peptide" evidence="2">
    <location>
        <begin position="1"/>
        <end position="32"/>
    </location>
</feature>
<evidence type="ECO:0000313" key="4">
    <source>
        <dbReference type="Proteomes" id="UP000217289"/>
    </source>
</evidence>
<sequence>MTRVLDSRKGLFYKARPLGAVVAALWTAVAAAEVVSGAQLPDGSQKVGENRYRAPGDFEKTLEYYKTVYPVSSYPRRAIVNQPGVKAVHISNPSGKNFEGLNIYEANDEVRLYVVPLQSAPGSGNKPVKKPEPKSGKKSR</sequence>
<accession>A0A250I7I4</accession>
<dbReference type="KEGG" id="mbd:MEBOL_000547"/>
<feature type="chain" id="PRO_5012445228" evidence="2">
    <location>
        <begin position="33"/>
        <end position="140"/>
    </location>
</feature>
<dbReference type="Proteomes" id="UP000217289">
    <property type="component" value="Chromosome"/>
</dbReference>
<name>A0A250I7I4_9BACT</name>
<gene>
    <name evidence="3" type="ORF">MEBOL_000547</name>
</gene>
<dbReference type="AlphaFoldDB" id="A0A250I7I4"/>
<dbReference type="EMBL" id="CP022163">
    <property type="protein sequence ID" value="ATB27112.1"/>
    <property type="molecule type" value="Genomic_DNA"/>
</dbReference>
<dbReference type="OrthoDB" id="5382535at2"/>
<reference evidence="3 4" key="1">
    <citation type="submission" date="2017-06" db="EMBL/GenBank/DDBJ databases">
        <authorList>
            <person name="Kim H.J."/>
            <person name="Triplett B.A."/>
        </authorList>
    </citation>
    <scope>NUCLEOTIDE SEQUENCE [LARGE SCALE GENOMIC DNA]</scope>
    <source>
        <strain evidence="3 4">DSM 14713</strain>
    </source>
</reference>
<keyword evidence="2" id="KW-0732">Signal</keyword>
<evidence type="ECO:0000256" key="2">
    <source>
        <dbReference type="SAM" id="SignalP"/>
    </source>
</evidence>
<evidence type="ECO:0000313" key="3">
    <source>
        <dbReference type="EMBL" id="ATB27112.1"/>
    </source>
</evidence>
<proteinExistence type="predicted"/>
<dbReference type="RefSeq" id="WP_095975960.1">
    <property type="nucleotide sequence ID" value="NZ_CP022163.1"/>
</dbReference>
<keyword evidence="4" id="KW-1185">Reference proteome</keyword>
<organism evidence="3 4">
    <name type="scientific">Melittangium boletus DSM 14713</name>
    <dbReference type="NCBI Taxonomy" id="1294270"/>
    <lineage>
        <taxon>Bacteria</taxon>
        <taxon>Pseudomonadati</taxon>
        <taxon>Myxococcota</taxon>
        <taxon>Myxococcia</taxon>
        <taxon>Myxococcales</taxon>
        <taxon>Cystobacterineae</taxon>
        <taxon>Archangiaceae</taxon>
        <taxon>Melittangium</taxon>
    </lineage>
</organism>
<protein>
    <submittedName>
        <fullName evidence="3">Uncharacterized protein</fullName>
    </submittedName>
</protein>
<feature type="compositionally biased region" description="Basic and acidic residues" evidence="1">
    <location>
        <begin position="129"/>
        <end position="140"/>
    </location>
</feature>